<dbReference type="GO" id="GO:0030422">
    <property type="term" value="P:siRNA processing"/>
    <property type="evidence" value="ECO:0007669"/>
    <property type="project" value="TreeGrafter"/>
</dbReference>
<evidence type="ECO:0000256" key="7">
    <source>
        <dbReference type="ARBA" id="ARBA00048744"/>
    </source>
</evidence>
<evidence type="ECO:0000256" key="3">
    <source>
        <dbReference type="ARBA" id="ARBA00022679"/>
    </source>
</evidence>
<keyword evidence="3 8" id="KW-0808">Transferase</keyword>
<dbReference type="Proteomes" id="UP000823749">
    <property type="component" value="Chromosome 4"/>
</dbReference>
<dbReference type="GO" id="GO:0003723">
    <property type="term" value="F:RNA binding"/>
    <property type="evidence" value="ECO:0007669"/>
    <property type="project" value="UniProtKB-KW"/>
</dbReference>
<evidence type="ECO:0000256" key="5">
    <source>
        <dbReference type="ARBA" id="ARBA00022884"/>
    </source>
</evidence>
<evidence type="ECO:0000259" key="11">
    <source>
        <dbReference type="Pfam" id="PF26253"/>
    </source>
</evidence>
<dbReference type="PANTHER" id="PTHR23079:SF1">
    <property type="entry name" value="RNA-DEPENDENT RNA POLYMERASE 1"/>
    <property type="match status" value="1"/>
</dbReference>
<feature type="domain" description="RDRP core" evidence="9">
    <location>
        <begin position="177"/>
        <end position="736"/>
    </location>
</feature>
<dbReference type="InterPro" id="IPR058752">
    <property type="entry name" value="RDRP_C_head"/>
</dbReference>
<dbReference type="GO" id="GO:0003968">
    <property type="term" value="F:RNA-directed RNA polymerase activity"/>
    <property type="evidence" value="ECO:0007669"/>
    <property type="project" value="UniProtKB-KW"/>
</dbReference>
<keyword evidence="6 8" id="KW-0943">RNA-mediated gene silencing</keyword>
<dbReference type="EC" id="2.7.7.48" evidence="8"/>
<sequence length="885" mass="100377">MAKALQLSFGCQTADDKFLQFFKREGTRIDFAFGNFGYRTTAQFWFDDKKLELYIENIHQIDLHWQPDSDVKFLVFQLLGGPRIYKRSQNPIDVFVRTIDFTANNSIGESSGICLKFSRDSALPNFNDYSLIFNESEGPFSVEDGSPFPSSHTVNPPTDYELQETPEGFLPVHRVQITPCKVHFSGPELNMSNRVLRKYNDDLANFLRVTFVDEEPGSILFLQALKDSTGQRTDIYGRILRTLREGIIIGQKSFEFLAYSSSQLKDNSVWMFASRDGLTVDNIRTWLGDFRQIRNVAKYAARLGQAFSSSREACSVAAKDFEIIPDVEIETDGSHYVFSDGIGKISADFARIVAFQCGLGSFTPSAFQIRYGGYKGVVAVDPTSPKKLSLRNSMCKYISENRELDLLAWSKYQPCFLNRQLITLLSTLGVKDEVFLKKQRESILNLDVILKDPLKELNTLEVMGPEEIVVIVKDMLTAGYMPEREPFLEMVLQTFRAANLLKIRDKTRIFISDGRSMMGCLDETKTLEYGQVFVQTSGTGSNESEKYKVNKGKLFVAKSPCLHPGDVRVLEAVDVLDLHHLVDCLVFPQKGSRPHPNECSGSDLDGDVYIVCWDAELIPPWEMAPMDYTPAESVELDHEITIKEVQEYFVNYIGNDSTGTISNAHVVYADQEPEKAASATCIRLAELFSQAVDSAKSGVRVELPKDLRISAFPDFMEKPHKRIYESQGVLGKLFRESKCICTQSNSVREVASDSYDPCMETEEFRDYLEVALEQKNIYDCKLRKIMKCYGILTEGEIVSGNIIKMKEPFHPKKNGGDVKAQVDSLKREMRTWLNEDEYNDDKASASYHVTYHPTYYGQETGEEQPFISFPWCFHKNLLSIKASNS</sequence>
<accession>A0AAV6KRS7</accession>
<evidence type="ECO:0000256" key="8">
    <source>
        <dbReference type="RuleBase" id="RU363098"/>
    </source>
</evidence>
<keyword evidence="13" id="KW-1185">Reference proteome</keyword>
<keyword evidence="2 8" id="KW-0696">RNA-directed RNA polymerase</keyword>
<protein>
    <recommendedName>
        <fullName evidence="8">RNA-dependent RNA polymerase</fullName>
        <ecNumber evidence="8">2.7.7.48</ecNumber>
    </recommendedName>
</protein>
<proteinExistence type="inferred from homology"/>
<evidence type="ECO:0000259" key="9">
    <source>
        <dbReference type="Pfam" id="PF05183"/>
    </source>
</evidence>
<comment type="catalytic activity">
    <reaction evidence="7 8">
        <text>RNA(n) + a ribonucleoside 5'-triphosphate = RNA(n+1) + diphosphate</text>
        <dbReference type="Rhea" id="RHEA:21248"/>
        <dbReference type="Rhea" id="RHEA-COMP:14527"/>
        <dbReference type="Rhea" id="RHEA-COMP:17342"/>
        <dbReference type="ChEBI" id="CHEBI:33019"/>
        <dbReference type="ChEBI" id="CHEBI:61557"/>
        <dbReference type="ChEBI" id="CHEBI:140395"/>
        <dbReference type="EC" id="2.7.7.48"/>
    </reaction>
</comment>
<organism evidence="12 13">
    <name type="scientific">Rhododendron griersonianum</name>
    <dbReference type="NCBI Taxonomy" id="479676"/>
    <lineage>
        <taxon>Eukaryota</taxon>
        <taxon>Viridiplantae</taxon>
        <taxon>Streptophyta</taxon>
        <taxon>Embryophyta</taxon>
        <taxon>Tracheophyta</taxon>
        <taxon>Spermatophyta</taxon>
        <taxon>Magnoliopsida</taxon>
        <taxon>eudicotyledons</taxon>
        <taxon>Gunneridae</taxon>
        <taxon>Pentapetalae</taxon>
        <taxon>asterids</taxon>
        <taxon>Ericales</taxon>
        <taxon>Ericaceae</taxon>
        <taxon>Ericoideae</taxon>
        <taxon>Rhodoreae</taxon>
        <taxon>Rhododendron</taxon>
    </lineage>
</organism>
<feature type="domain" description="RDR1/2-like PH-like" evidence="10">
    <location>
        <begin position="7"/>
        <end position="139"/>
    </location>
</feature>
<dbReference type="EMBL" id="JACTNZ010000004">
    <property type="protein sequence ID" value="KAG5555121.1"/>
    <property type="molecule type" value="Genomic_DNA"/>
</dbReference>
<comment type="function">
    <text evidence="8">Probably involved in the RNA silencing pathway and required for the generation of small interfering RNAs (siRNAs).</text>
</comment>
<comment type="caution">
    <text evidence="12">The sequence shown here is derived from an EMBL/GenBank/DDBJ whole genome shotgun (WGS) entry which is preliminary data.</text>
</comment>
<evidence type="ECO:0000256" key="1">
    <source>
        <dbReference type="ARBA" id="ARBA00005762"/>
    </source>
</evidence>
<dbReference type="InterPro" id="IPR057590">
    <property type="entry name" value="PH_RDR1/2-like"/>
</dbReference>
<keyword evidence="4 8" id="KW-0548">Nucleotidyltransferase</keyword>
<evidence type="ECO:0000313" key="13">
    <source>
        <dbReference type="Proteomes" id="UP000823749"/>
    </source>
</evidence>
<name>A0AAV6KRS7_9ERIC</name>
<dbReference type="Pfam" id="PF05183">
    <property type="entry name" value="RdRP"/>
    <property type="match status" value="1"/>
</dbReference>
<evidence type="ECO:0000256" key="4">
    <source>
        <dbReference type="ARBA" id="ARBA00022695"/>
    </source>
</evidence>
<dbReference type="PANTHER" id="PTHR23079">
    <property type="entry name" value="RNA-DEPENDENT RNA POLYMERASE"/>
    <property type="match status" value="1"/>
</dbReference>
<dbReference type="GO" id="GO:0031380">
    <property type="term" value="C:nuclear RNA-directed RNA polymerase complex"/>
    <property type="evidence" value="ECO:0007669"/>
    <property type="project" value="TreeGrafter"/>
</dbReference>
<evidence type="ECO:0000259" key="10">
    <source>
        <dbReference type="Pfam" id="PF24823"/>
    </source>
</evidence>
<dbReference type="InterPro" id="IPR007855">
    <property type="entry name" value="RDRP"/>
</dbReference>
<dbReference type="Pfam" id="PF26253">
    <property type="entry name" value="RdRP_head"/>
    <property type="match status" value="1"/>
</dbReference>
<evidence type="ECO:0000313" key="12">
    <source>
        <dbReference type="EMBL" id="KAG5555121.1"/>
    </source>
</evidence>
<keyword evidence="5 8" id="KW-0694">RNA-binding</keyword>
<dbReference type="Pfam" id="PF24823">
    <property type="entry name" value="PH_RDR2"/>
    <property type="match status" value="1"/>
</dbReference>
<reference evidence="12" key="1">
    <citation type="submission" date="2020-08" db="EMBL/GenBank/DDBJ databases">
        <title>Plant Genome Project.</title>
        <authorList>
            <person name="Zhang R.-G."/>
        </authorList>
    </citation>
    <scope>NUCLEOTIDE SEQUENCE</scope>
    <source>
        <strain evidence="12">WSP0</strain>
        <tissue evidence="12">Leaf</tissue>
    </source>
</reference>
<evidence type="ECO:0000256" key="6">
    <source>
        <dbReference type="ARBA" id="ARBA00023158"/>
    </source>
</evidence>
<evidence type="ECO:0000256" key="2">
    <source>
        <dbReference type="ARBA" id="ARBA00022484"/>
    </source>
</evidence>
<dbReference type="AlphaFoldDB" id="A0AAV6KRS7"/>
<gene>
    <name evidence="12" type="ORF">RHGRI_012600</name>
</gene>
<comment type="similarity">
    <text evidence="1 8">Belongs to the RdRP family.</text>
</comment>
<dbReference type="InterPro" id="IPR057596">
    <property type="entry name" value="RDRP_core"/>
</dbReference>
<feature type="domain" description="RDRP C-terminal head" evidence="11">
    <location>
        <begin position="754"/>
        <end position="884"/>
    </location>
</feature>